<evidence type="ECO:0000256" key="4">
    <source>
        <dbReference type="PROSITE-ProRule" id="PRU00333"/>
    </source>
</evidence>
<dbReference type="InterPro" id="IPR017226">
    <property type="entry name" value="BHMT-like"/>
</dbReference>
<dbReference type="GO" id="GO:0032259">
    <property type="term" value="P:methylation"/>
    <property type="evidence" value="ECO:0007669"/>
    <property type="project" value="UniProtKB-KW"/>
</dbReference>
<accession>B8DYM9</accession>
<organism evidence="6 7">
    <name type="scientific">Dictyoglomus turgidum (strain DSM 6724 / Z-1310)</name>
    <dbReference type="NCBI Taxonomy" id="515635"/>
    <lineage>
        <taxon>Bacteria</taxon>
        <taxon>Pseudomonadati</taxon>
        <taxon>Dictyoglomota</taxon>
        <taxon>Dictyoglomia</taxon>
        <taxon>Dictyoglomales</taxon>
        <taxon>Dictyoglomaceae</taxon>
        <taxon>Dictyoglomus</taxon>
    </lineage>
</organism>
<dbReference type="STRING" id="515635.Dtur_0073"/>
<evidence type="ECO:0000259" key="5">
    <source>
        <dbReference type="PROSITE" id="PS50970"/>
    </source>
</evidence>
<dbReference type="GO" id="GO:0008270">
    <property type="term" value="F:zinc ion binding"/>
    <property type="evidence" value="ECO:0007669"/>
    <property type="project" value="InterPro"/>
</dbReference>
<sequence length="290" mass="32312">MSNKKIKLPEFLFFDGAMGTELQRRGLPPGTPPEILNLENPSLVEEVHKDYIKAGSMVIETNTFGGNRVRLQRAGLEEKIKEINEKGVEIAQKASEGKVLIAGSVGPLGELIEPYGDISEEEAEEFFTEQIEILVNSGVDLILIETMISLNEALIALKSAKKFDIPVGVTMSFEWTEKGGRTPFGDEVEYSIKKLEENGADFVGSNCGKGFEDMLKIAPIIRRSTRLPVLIQPNAGIPRWENGKLLYPESPEKFKTFVDEMIKLKINFIGGCCGTTPKHIEVFKEFYLKK</sequence>
<feature type="domain" description="Hcy-binding" evidence="5">
    <location>
        <begin position="1"/>
        <end position="287"/>
    </location>
</feature>
<dbReference type="InterPro" id="IPR003726">
    <property type="entry name" value="HCY_dom"/>
</dbReference>
<dbReference type="PANTHER" id="PTHR11103:SF18">
    <property type="entry name" value="SLR1189 PROTEIN"/>
    <property type="match status" value="1"/>
</dbReference>
<gene>
    <name evidence="6" type="ordered locus">Dtur_0073</name>
</gene>
<dbReference type="GO" id="GO:0008168">
    <property type="term" value="F:methyltransferase activity"/>
    <property type="evidence" value="ECO:0007669"/>
    <property type="project" value="UniProtKB-UniRule"/>
</dbReference>
<reference evidence="7" key="1">
    <citation type="journal article" date="2016" name="Front. Microbiol.">
        <title>The complete genome sequence of hyperthermophile Dictyoglomus turgidum DSM 6724 reveals a specialized carbohydrate fermentor.</title>
        <authorList>
            <person name="Brumm P.J."/>
            <person name="Gowda K."/>
            <person name="Robb F.T."/>
            <person name="Mead D.A."/>
        </authorList>
    </citation>
    <scope>NUCLEOTIDE SEQUENCE [LARGE SCALE GENOMIC DNA]</scope>
    <source>
        <strain evidence="7">DSM 6724 / Z-1310</strain>
    </source>
</reference>
<evidence type="ECO:0000256" key="2">
    <source>
        <dbReference type="ARBA" id="ARBA00022679"/>
    </source>
</evidence>
<feature type="binding site" evidence="3 4">
    <location>
        <position position="207"/>
    </location>
    <ligand>
        <name>Zn(2+)</name>
        <dbReference type="ChEBI" id="CHEBI:29105"/>
    </ligand>
</feature>
<feature type="binding site" evidence="3 4">
    <location>
        <position position="273"/>
    </location>
    <ligand>
        <name>Zn(2+)</name>
        <dbReference type="ChEBI" id="CHEBI:29105"/>
    </ligand>
</feature>
<dbReference type="GO" id="GO:0009086">
    <property type="term" value="P:methionine biosynthetic process"/>
    <property type="evidence" value="ECO:0007669"/>
    <property type="project" value="InterPro"/>
</dbReference>
<feature type="binding site" evidence="3 4">
    <location>
        <position position="272"/>
    </location>
    <ligand>
        <name>Zn(2+)</name>
        <dbReference type="ChEBI" id="CHEBI:29105"/>
    </ligand>
</feature>
<dbReference type="eggNOG" id="COG0646">
    <property type="taxonomic scope" value="Bacteria"/>
</dbReference>
<dbReference type="Gene3D" id="3.20.20.330">
    <property type="entry name" value="Homocysteine-binding-like domain"/>
    <property type="match status" value="1"/>
</dbReference>
<dbReference type="EMBL" id="CP001251">
    <property type="protein sequence ID" value="ACK41411.1"/>
    <property type="molecule type" value="Genomic_DNA"/>
</dbReference>
<dbReference type="InterPro" id="IPR036589">
    <property type="entry name" value="HCY_dom_sf"/>
</dbReference>
<proteinExistence type="predicted"/>
<comment type="cofactor">
    <cofactor evidence="3">
        <name>Zn(2+)</name>
        <dbReference type="ChEBI" id="CHEBI:29105"/>
    </cofactor>
    <text evidence="3">Binds 1 zinc ion per subunit.</text>
</comment>
<keyword evidence="7" id="KW-1185">Reference proteome</keyword>
<dbReference type="Proteomes" id="UP000007719">
    <property type="component" value="Chromosome"/>
</dbReference>
<dbReference type="PANTHER" id="PTHR11103">
    <property type="entry name" value="SLR1189 PROTEIN"/>
    <property type="match status" value="1"/>
</dbReference>
<dbReference type="AlphaFoldDB" id="B8DYM9"/>
<keyword evidence="2 4" id="KW-0808">Transferase</keyword>
<keyword evidence="1 4" id="KW-0489">Methyltransferase</keyword>
<dbReference type="FunCoup" id="B8DYM9">
    <property type="interactions" value="109"/>
</dbReference>
<dbReference type="OrthoDB" id="9803687at2"/>
<protein>
    <submittedName>
        <fullName evidence="6">Homocysteine S-methyltransferase</fullName>
    </submittedName>
</protein>
<dbReference type="PATRIC" id="fig|515635.4.peg.74"/>
<dbReference type="PIRSF" id="PIRSF037505">
    <property type="entry name" value="Betaine_HMT"/>
    <property type="match status" value="1"/>
</dbReference>
<keyword evidence="3 4" id="KW-0862">Zinc</keyword>
<dbReference type="InParanoid" id="B8DYM9"/>
<evidence type="ECO:0000313" key="7">
    <source>
        <dbReference type="Proteomes" id="UP000007719"/>
    </source>
</evidence>
<evidence type="ECO:0000313" key="6">
    <source>
        <dbReference type="EMBL" id="ACK41411.1"/>
    </source>
</evidence>
<evidence type="ECO:0000256" key="3">
    <source>
        <dbReference type="PIRSR" id="PIRSR037505-2"/>
    </source>
</evidence>
<evidence type="ECO:0000256" key="1">
    <source>
        <dbReference type="ARBA" id="ARBA00022603"/>
    </source>
</evidence>
<dbReference type="HOGENOM" id="CLU_004914_3_0_0"/>
<dbReference type="SUPFAM" id="SSF82282">
    <property type="entry name" value="Homocysteine S-methyltransferase"/>
    <property type="match status" value="1"/>
</dbReference>
<dbReference type="EnsemblBacteria" id="ACK41411">
    <property type="protein sequence ID" value="ACK41411"/>
    <property type="gene ID" value="Dtur_0073"/>
</dbReference>
<keyword evidence="3 4" id="KW-0479">Metal-binding</keyword>
<dbReference type="KEGG" id="dtu:Dtur_0073"/>
<name>B8DYM9_DICTD</name>
<dbReference type="RefSeq" id="WP_012582497.1">
    <property type="nucleotide sequence ID" value="NC_011661.1"/>
</dbReference>
<dbReference type="Pfam" id="PF02574">
    <property type="entry name" value="S-methyl_trans"/>
    <property type="match status" value="1"/>
</dbReference>
<dbReference type="PROSITE" id="PS50970">
    <property type="entry name" value="HCY"/>
    <property type="match status" value="1"/>
</dbReference>